<accession>A0A8C4F0C9</accession>
<evidence type="ECO:0000313" key="7">
    <source>
        <dbReference type="Ensembl" id="ENSDLAP00005025736.2"/>
    </source>
</evidence>
<dbReference type="PROSITE" id="PS50026">
    <property type="entry name" value="EGF_3"/>
    <property type="match status" value="1"/>
</dbReference>
<dbReference type="PROSITE" id="PS00022">
    <property type="entry name" value="EGF_1"/>
    <property type="match status" value="1"/>
</dbReference>
<feature type="transmembrane region" description="Helical" evidence="4">
    <location>
        <begin position="377"/>
        <end position="402"/>
    </location>
</feature>
<dbReference type="PANTHER" id="PTHR14002:SF53">
    <property type="entry name" value="UROMODULIN"/>
    <property type="match status" value="1"/>
</dbReference>
<feature type="disulfide bond" evidence="3">
    <location>
        <begin position="42"/>
        <end position="51"/>
    </location>
</feature>
<keyword evidence="8" id="KW-1185">Reference proteome</keyword>
<evidence type="ECO:0000259" key="5">
    <source>
        <dbReference type="PROSITE" id="PS50026"/>
    </source>
</evidence>
<dbReference type="SMART" id="SM00241">
    <property type="entry name" value="ZP"/>
    <property type="match status" value="1"/>
</dbReference>
<evidence type="ECO:0000256" key="1">
    <source>
        <dbReference type="ARBA" id="ARBA00022729"/>
    </source>
</evidence>
<dbReference type="InterPro" id="IPR055355">
    <property type="entry name" value="ZP-C"/>
</dbReference>
<keyword evidence="1" id="KW-0732">Signal</keyword>
<evidence type="ECO:0000256" key="4">
    <source>
        <dbReference type="SAM" id="Phobius"/>
    </source>
</evidence>
<sequence>MLRSRPWVTSAVGTPSTGICSMEHCTDSTRCLLSKDQRSCKCTIGYYGDQCDKNAQIKVMCGRNYIGIGVLQDFFEYHNVPLESLHLPNKSCRAQRAVVNGVPFYVSRIARDKYLACGGKPLEKNFTHISYSLSLLSDPQVVGNIIRNPVIKMDFRCVYPYVRRISLPFPVVPFTAETVMRIAELDATIQMMLYTDHSYTKAYSSAPTIELRDKVGQCSAANINDILVLKITLFVQVYVEVMVTEPADFFLLRINECWATQFPQPNATEGLLHTLLLNGCVNDKTVSFHNVSAGQSGRNGETSTIRYSFDMFRFTAEPHDLFLHCTVQLCEPDDHQSCTPNCNSISKREAVRADLSDGILSYGPIRIEMPDRPHSSILMTVVLPVVAVWTVGCFLIILITVAKAGSRRLRQMEEH</sequence>
<keyword evidence="2 3" id="KW-1015">Disulfide bond</keyword>
<reference evidence="7" key="1">
    <citation type="submission" date="2025-08" db="UniProtKB">
        <authorList>
            <consortium name="Ensembl"/>
        </authorList>
    </citation>
    <scope>IDENTIFICATION</scope>
</reference>
<comment type="caution">
    <text evidence="3">Lacks conserved residue(s) required for the propagation of feature annotation.</text>
</comment>
<dbReference type="Gene3D" id="2.60.40.3210">
    <property type="entry name" value="Zona pellucida, ZP-N domain"/>
    <property type="match status" value="1"/>
</dbReference>
<keyword evidence="4" id="KW-0472">Membrane</keyword>
<proteinExistence type="predicted"/>
<evidence type="ECO:0000259" key="6">
    <source>
        <dbReference type="PROSITE" id="PS51034"/>
    </source>
</evidence>
<dbReference type="PANTHER" id="PTHR14002">
    <property type="entry name" value="ENDOGLIN/TGF-BETA RECEPTOR TYPE III"/>
    <property type="match status" value="1"/>
</dbReference>
<evidence type="ECO:0000313" key="8">
    <source>
        <dbReference type="Proteomes" id="UP000694389"/>
    </source>
</evidence>
<evidence type="ECO:0000256" key="3">
    <source>
        <dbReference type="PROSITE-ProRule" id="PRU00076"/>
    </source>
</evidence>
<dbReference type="InterPro" id="IPR042235">
    <property type="entry name" value="ZP-C_dom"/>
</dbReference>
<dbReference type="GeneTree" id="ENSGT00940000167365"/>
<dbReference type="Ensembl" id="ENSDLAT00005027499.2">
    <property type="protein sequence ID" value="ENSDLAP00005025736.2"/>
    <property type="gene ID" value="ENSDLAG00005011690.2"/>
</dbReference>
<keyword evidence="4" id="KW-0812">Transmembrane</keyword>
<dbReference type="Proteomes" id="UP000694389">
    <property type="component" value="Unassembled WGS sequence"/>
</dbReference>
<dbReference type="InterPro" id="IPR001507">
    <property type="entry name" value="ZP_dom"/>
</dbReference>
<dbReference type="Gene3D" id="2.60.40.4100">
    <property type="entry name" value="Zona pellucida, ZP-C domain"/>
    <property type="match status" value="1"/>
</dbReference>
<evidence type="ECO:0000256" key="2">
    <source>
        <dbReference type="ARBA" id="ARBA00023157"/>
    </source>
</evidence>
<dbReference type="PROSITE" id="PS51034">
    <property type="entry name" value="ZP_2"/>
    <property type="match status" value="1"/>
</dbReference>
<dbReference type="PROSITE" id="PS01186">
    <property type="entry name" value="EGF_2"/>
    <property type="match status" value="1"/>
</dbReference>
<dbReference type="AlphaFoldDB" id="A0A8C4F0C9"/>
<keyword evidence="3" id="KW-0245">EGF-like domain</keyword>
<dbReference type="Pfam" id="PF00100">
    <property type="entry name" value="Zona_pellucida"/>
    <property type="match status" value="1"/>
</dbReference>
<organism evidence="7 8">
    <name type="scientific">Dicentrarchus labrax</name>
    <name type="common">European seabass</name>
    <name type="synonym">Morone labrax</name>
    <dbReference type="NCBI Taxonomy" id="13489"/>
    <lineage>
        <taxon>Eukaryota</taxon>
        <taxon>Metazoa</taxon>
        <taxon>Chordata</taxon>
        <taxon>Craniata</taxon>
        <taxon>Vertebrata</taxon>
        <taxon>Euteleostomi</taxon>
        <taxon>Actinopterygii</taxon>
        <taxon>Neopterygii</taxon>
        <taxon>Teleostei</taxon>
        <taxon>Neoteleostei</taxon>
        <taxon>Acanthomorphata</taxon>
        <taxon>Eupercaria</taxon>
        <taxon>Moronidae</taxon>
        <taxon>Dicentrarchus</taxon>
    </lineage>
</organism>
<name>A0A8C4F0C9_DICLA</name>
<feature type="domain" description="ZP" evidence="6">
    <location>
        <begin position="60"/>
        <end position="349"/>
    </location>
</feature>
<protein>
    <submittedName>
        <fullName evidence="7">Zona pellucida glycoprotein d</fullName>
    </submittedName>
</protein>
<keyword evidence="4" id="KW-1133">Transmembrane helix</keyword>
<reference evidence="7" key="2">
    <citation type="submission" date="2025-09" db="UniProtKB">
        <authorList>
            <consortium name="Ensembl"/>
        </authorList>
    </citation>
    <scope>IDENTIFICATION</scope>
</reference>
<feature type="domain" description="EGF-like" evidence="5">
    <location>
        <begin position="16"/>
        <end position="52"/>
    </location>
</feature>
<dbReference type="InterPro" id="IPR000742">
    <property type="entry name" value="EGF"/>
</dbReference>